<sequence length="127" mass="14787">MSEIFITEEARQNAITMQSSNDNFRNLPLRLYLEGKGCDGFYYGVTFDEKTEQDLEFPQENLLVICDPDTLEFCSGSTITWVDDERGRGFLVENPQHRKFRGKFYKRQAWQDKLTAKVSAQSNSTKR</sequence>
<reference evidence="3" key="1">
    <citation type="submission" date="2017-04" db="EMBL/GenBank/DDBJ databases">
        <authorList>
            <person name="Varghese N."/>
            <person name="Submissions S."/>
        </authorList>
    </citation>
    <scope>NUCLEOTIDE SEQUENCE [LARGE SCALE GENOMIC DNA]</scope>
    <source>
        <strain evidence="3">RKEM611</strain>
    </source>
</reference>
<dbReference type="SUPFAM" id="SSF89360">
    <property type="entry name" value="HesB-like domain"/>
    <property type="match status" value="1"/>
</dbReference>
<protein>
    <submittedName>
        <fullName evidence="2">Iron-sulfur cluster insertion protein</fullName>
    </submittedName>
</protein>
<dbReference type="Pfam" id="PF01521">
    <property type="entry name" value="Fe-S_biosyn"/>
    <property type="match status" value="1"/>
</dbReference>
<dbReference type="PANTHER" id="PTHR43011:SF1">
    <property type="entry name" value="IRON-SULFUR CLUSTER ASSEMBLY 2 HOMOLOG, MITOCHONDRIAL"/>
    <property type="match status" value="1"/>
</dbReference>
<dbReference type="GO" id="GO:0016226">
    <property type="term" value="P:iron-sulfur cluster assembly"/>
    <property type="evidence" value="ECO:0007669"/>
    <property type="project" value="TreeGrafter"/>
</dbReference>
<name>A0A1Y6BA30_9BACT</name>
<dbReference type="InterPro" id="IPR035903">
    <property type="entry name" value="HesB-like_dom_sf"/>
</dbReference>
<organism evidence="2 3">
    <name type="scientific">Pseudobacteriovorax antillogorgiicola</name>
    <dbReference type="NCBI Taxonomy" id="1513793"/>
    <lineage>
        <taxon>Bacteria</taxon>
        <taxon>Pseudomonadati</taxon>
        <taxon>Bdellovibrionota</taxon>
        <taxon>Oligoflexia</taxon>
        <taxon>Oligoflexales</taxon>
        <taxon>Pseudobacteriovoracaceae</taxon>
        <taxon>Pseudobacteriovorax</taxon>
    </lineage>
</organism>
<dbReference type="PANTHER" id="PTHR43011">
    <property type="entry name" value="IRON-SULFUR CLUSTER ASSEMBLY 2 HOMOLOG, MITOCHONDRIAL"/>
    <property type="match status" value="1"/>
</dbReference>
<accession>A0A1Y6BA30</accession>
<dbReference type="GO" id="GO:0051537">
    <property type="term" value="F:2 iron, 2 sulfur cluster binding"/>
    <property type="evidence" value="ECO:0007669"/>
    <property type="project" value="TreeGrafter"/>
</dbReference>
<evidence type="ECO:0000313" key="2">
    <source>
        <dbReference type="EMBL" id="SME89588.1"/>
    </source>
</evidence>
<dbReference type="Gene3D" id="2.60.300.12">
    <property type="entry name" value="HesB-like domain"/>
    <property type="match status" value="1"/>
</dbReference>
<dbReference type="Proteomes" id="UP000192907">
    <property type="component" value="Unassembled WGS sequence"/>
</dbReference>
<dbReference type="GO" id="GO:0005506">
    <property type="term" value="F:iron ion binding"/>
    <property type="evidence" value="ECO:0007669"/>
    <property type="project" value="TreeGrafter"/>
</dbReference>
<dbReference type="GO" id="GO:0051539">
    <property type="term" value="F:4 iron, 4 sulfur cluster binding"/>
    <property type="evidence" value="ECO:0007669"/>
    <property type="project" value="TreeGrafter"/>
</dbReference>
<dbReference type="InterPro" id="IPR000361">
    <property type="entry name" value="ATAP_core_dom"/>
</dbReference>
<dbReference type="RefSeq" id="WP_132314601.1">
    <property type="nucleotide sequence ID" value="NZ_FWZT01000001.1"/>
</dbReference>
<proteinExistence type="predicted"/>
<dbReference type="OrthoDB" id="5293462at2"/>
<dbReference type="STRING" id="1513793.SAMN06296036_101276"/>
<evidence type="ECO:0000259" key="1">
    <source>
        <dbReference type="Pfam" id="PF01521"/>
    </source>
</evidence>
<feature type="domain" description="Core" evidence="1">
    <location>
        <begin position="3"/>
        <end position="95"/>
    </location>
</feature>
<dbReference type="AlphaFoldDB" id="A0A1Y6BA30"/>
<dbReference type="EMBL" id="FWZT01000001">
    <property type="protein sequence ID" value="SME89588.1"/>
    <property type="molecule type" value="Genomic_DNA"/>
</dbReference>
<keyword evidence="3" id="KW-1185">Reference proteome</keyword>
<gene>
    <name evidence="2" type="ORF">SAMN06296036_101276</name>
</gene>
<evidence type="ECO:0000313" key="3">
    <source>
        <dbReference type="Proteomes" id="UP000192907"/>
    </source>
</evidence>